<reference evidence="7 8" key="1">
    <citation type="submission" date="2020-04" db="EMBL/GenBank/DDBJ databases">
        <authorList>
            <person name="De Canck E."/>
        </authorList>
    </citation>
    <scope>NUCLEOTIDE SEQUENCE [LARGE SCALE GENOMIC DNA]</scope>
    <source>
        <strain evidence="7 8">LMG 28688</strain>
    </source>
</reference>
<evidence type="ECO:0000313" key="7">
    <source>
        <dbReference type="EMBL" id="CAB3806011.1"/>
    </source>
</evidence>
<dbReference type="RefSeq" id="WP_129561499.1">
    <property type="nucleotide sequence ID" value="NZ_CADIKL010000048.1"/>
</dbReference>
<gene>
    <name evidence="7" type="primary">vsr</name>
    <name evidence="7" type="ORF">LMG28688_06275</name>
</gene>
<comment type="similarity">
    <text evidence="6">Belongs to the vsr family.</text>
</comment>
<keyword evidence="2 6" id="KW-0255">Endonuclease</keyword>
<dbReference type="GO" id="GO:0006298">
    <property type="term" value="P:mismatch repair"/>
    <property type="evidence" value="ECO:0007669"/>
    <property type="project" value="UniProtKB-UniRule"/>
</dbReference>
<protein>
    <recommendedName>
        <fullName evidence="6">Very short patch repair endonuclease</fullName>
        <ecNumber evidence="6">3.1.-.-</ecNumber>
    </recommendedName>
</protein>
<keyword evidence="4 6" id="KW-0378">Hydrolase</keyword>
<evidence type="ECO:0000256" key="3">
    <source>
        <dbReference type="ARBA" id="ARBA00022763"/>
    </source>
</evidence>
<dbReference type="PIRSF" id="PIRSF018267">
    <property type="entry name" value="VSR_endonuc"/>
    <property type="match status" value="1"/>
</dbReference>
<dbReference type="AlphaFoldDB" id="A0A6J5GRW2"/>
<dbReference type="CDD" id="cd00221">
    <property type="entry name" value="Vsr"/>
    <property type="match status" value="1"/>
</dbReference>
<name>A0A6J5GRW2_9BURK</name>
<evidence type="ECO:0000256" key="6">
    <source>
        <dbReference type="PIRNR" id="PIRNR018267"/>
    </source>
</evidence>
<proteinExistence type="inferred from homology"/>
<organism evidence="7 8">
    <name type="scientific">Paraburkholderia caffeinitolerans</name>
    <dbReference type="NCBI Taxonomy" id="1723730"/>
    <lineage>
        <taxon>Bacteria</taxon>
        <taxon>Pseudomonadati</taxon>
        <taxon>Pseudomonadota</taxon>
        <taxon>Betaproteobacteria</taxon>
        <taxon>Burkholderiales</taxon>
        <taxon>Burkholderiaceae</taxon>
        <taxon>Paraburkholderia</taxon>
    </lineage>
</organism>
<dbReference type="EMBL" id="CADIKL010000048">
    <property type="protein sequence ID" value="CAB3806011.1"/>
    <property type="molecule type" value="Genomic_DNA"/>
</dbReference>
<dbReference type="InterPro" id="IPR004603">
    <property type="entry name" value="DNA_mismatch_endonuc_vsr"/>
</dbReference>
<keyword evidence="1 6" id="KW-0540">Nuclease</keyword>
<dbReference type="Proteomes" id="UP000494119">
    <property type="component" value="Unassembled WGS sequence"/>
</dbReference>
<evidence type="ECO:0000256" key="2">
    <source>
        <dbReference type="ARBA" id="ARBA00022759"/>
    </source>
</evidence>
<evidence type="ECO:0000256" key="1">
    <source>
        <dbReference type="ARBA" id="ARBA00022722"/>
    </source>
</evidence>
<dbReference type="GO" id="GO:0016787">
    <property type="term" value="F:hydrolase activity"/>
    <property type="evidence" value="ECO:0007669"/>
    <property type="project" value="UniProtKB-KW"/>
</dbReference>
<dbReference type="EC" id="3.1.-.-" evidence="6"/>
<keyword evidence="3 6" id="KW-0227">DNA damage</keyword>
<evidence type="ECO:0000256" key="5">
    <source>
        <dbReference type="ARBA" id="ARBA00023204"/>
    </source>
</evidence>
<evidence type="ECO:0000313" key="8">
    <source>
        <dbReference type="Proteomes" id="UP000494119"/>
    </source>
</evidence>
<dbReference type="Pfam" id="PF03852">
    <property type="entry name" value="Vsr"/>
    <property type="match status" value="1"/>
</dbReference>
<dbReference type="NCBIfam" id="TIGR00632">
    <property type="entry name" value="vsr"/>
    <property type="match status" value="1"/>
</dbReference>
<dbReference type="Gene3D" id="3.40.960.10">
    <property type="entry name" value="VSR Endonuclease"/>
    <property type="match status" value="1"/>
</dbReference>
<dbReference type="SUPFAM" id="SSF52980">
    <property type="entry name" value="Restriction endonuclease-like"/>
    <property type="match status" value="1"/>
</dbReference>
<keyword evidence="8" id="KW-1185">Reference proteome</keyword>
<dbReference type="InterPro" id="IPR011335">
    <property type="entry name" value="Restrct_endonuc-II-like"/>
</dbReference>
<keyword evidence="5 6" id="KW-0234">DNA repair</keyword>
<sequence length="149" mass="17201">MVDVVDTATRSRMMSGIRARNTKPEMLVRSLLHRRGFRFRLDVRELPGRPDIVLPRYRAVVFVHGCFWHGHQCALFKWPATRPEFWRAKIARNRTHDAKALAALAAQGWRVAVIWECALRGATQDPQAVVERLALWLEDPASSWFEARA</sequence>
<dbReference type="GO" id="GO:0004519">
    <property type="term" value="F:endonuclease activity"/>
    <property type="evidence" value="ECO:0007669"/>
    <property type="project" value="UniProtKB-KW"/>
</dbReference>
<evidence type="ECO:0000256" key="4">
    <source>
        <dbReference type="ARBA" id="ARBA00022801"/>
    </source>
</evidence>
<comment type="function">
    <text evidence="6">May nick specific sequences that contain T:G mispairs resulting from m5C-deamination.</text>
</comment>
<accession>A0A6J5GRW2</accession>